<organism evidence="2 3">
    <name type="scientific">Sulfurimonas gotlandica (strain DSM 19862 / JCM 16533 / GD1)</name>
    <dbReference type="NCBI Taxonomy" id="929558"/>
    <lineage>
        <taxon>Bacteria</taxon>
        <taxon>Pseudomonadati</taxon>
        <taxon>Campylobacterota</taxon>
        <taxon>Epsilonproteobacteria</taxon>
        <taxon>Campylobacterales</taxon>
        <taxon>Sulfurimonadaceae</taxon>
        <taxon>Sulfurimonas</taxon>
    </lineage>
</organism>
<keyword evidence="1" id="KW-0853">WD repeat</keyword>
<name>B6BK53_SULGG</name>
<dbReference type="InterPro" id="IPR036322">
    <property type="entry name" value="WD40_repeat_dom_sf"/>
</dbReference>
<dbReference type="PANTHER" id="PTHR19879">
    <property type="entry name" value="TRANSCRIPTION INITIATION FACTOR TFIID"/>
    <property type="match status" value="1"/>
</dbReference>
<gene>
    <name evidence="2" type="ORF">SMGD1_2623</name>
</gene>
<dbReference type="Proteomes" id="UP000006431">
    <property type="component" value="Unassembled WGS sequence"/>
</dbReference>
<dbReference type="SMART" id="SM00320">
    <property type="entry name" value="WD40"/>
    <property type="match status" value="5"/>
</dbReference>
<comment type="caution">
    <text evidence="2">The sequence shown here is derived from an EMBL/GenBank/DDBJ whole genome shotgun (WGS) entry which is preliminary data.</text>
</comment>
<dbReference type="OrthoDB" id="5337252at2"/>
<sequence length="708" mass="81074">MKAIKEVNFKDAIIKIKILDDGKLLVVDSKTVVRFLDINSLSTISGFKGGISHLRFRNHVVDFSSDASYFTVLNASCSEALLFDAKTKKVLTKIDRHHGEVTCVAIEPKNKYMFSCGDDGKSYGIDIENKKIAFTLPVHVDAVNDIAFSENGQWVATASYDKKVQIFNMTMMARKHRLVAHGDPVMKVHFLSEHRLVSIDKKSSAIIWDYYTGKVITRLEGIHDDVLHITTSADGKFLFFGTQLGYILVYELESYKVLSKKYIKLTSSITALGFDKSTDQLMVGTQSGDLLFYSIYEGEEYIKEQLQVKDYEAIQRFVEKNPLLAYTKIYQLVINLWETTLKKAKLSLEAGDKQSAINLFKHFKNIPSKNSIMQKVMLEYEEFERFAMLAKQGKLALAYSLALKHPMYQDSKIYRSLEAGWRKAFTAAQKHAIDPKGADIARDILAPYRGITQKTKLIQELLTKSEVYKRFRVAIGQKDFRVAFELIKQHSFLKEFADYDALMNYADSLYIKSQKLLQDGDTHAAIKVLRILVDFSDFTLEVKELMRDIENKQKFYNAMEDGDAESAYNLLSINDELQDSEDGKLLQEEWNNDLLKANEYALEGNVKQLNEVLNKYMKISSKNNALANIYGWCYMAQLEKAVKNKKEQAVIENGIKNYILYFGLQDQIESFFHIFKKNYPATKLNLNLQTKGSISMWRASMIVKSILD</sequence>
<dbReference type="EMBL" id="AFRZ01000001">
    <property type="protein sequence ID" value="EHP31145.1"/>
    <property type="molecule type" value="Genomic_DNA"/>
</dbReference>
<dbReference type="InterPro" id="IPR001680">
    <property type="entry name" value="WD40_rpt"/>
</dbReference>
<dbReference type="SUPFAM" id="SSF50978">
    <property type="entry name" value="WD40 repeat-like"/>
    <property type="match status" value="1"/>
</dbReference>
<evidence type="ECO:0000313" key="3">
    <source>
        <dbReference type="Proteomes" id="UP000006431"/>
    </source>
</evidence>
<dbReference type="eggNOG" id="COG2319">
    <property type="taxonomic scope" value="Bacteria"/>
</dbReference>
<dbReference type="Pfam" id="PF00400">
    <property type="entry name" value="WD40"/>
    <property type="match status" value="2"/>
</dbReference>
<keyword evidence="3" id="KW-1185">Reference proteome</keyword>
<reference evidence="2 3" key="1">
    <citation type="journal article" date="2012" name="Proc. Natl. Acad. Sci. U.S.A.">
        <title>Genome and physiology of a model Epsilonproteobacterium responsible for sulfide detoxification in marine oxygen depletion zones.</title>
        <authorList>
            <person name="Grote J."/>
            <person name="Schott T."/>
            <person name="Bruckner C.G."/>
            <person name="Glockner F.O."/>
            <person name="Jost G."/>
            <person name="Teeling H."/>
            <person name="Labrenz M."/>
            <person name="Jurgens K."/>
        </authorList>
    </citation>
    <scope>NUCLEOTIDE SEQUENCE [LARGE SCALE GENOMIC DNA]</scope>
    <source>
        <strain evidence="2 3">GD1</strain>
    </source>
</reference>
<dbReference type="Gene3D" id="2.130.10.10">
    <property type="entry name" value="YVTN repeat-like/Quinoprotein amine dehydrogenase"/>
    <property type="match status" value="2"/>
</dbReference>
<protein>
    <submittedName>
        <fullName evidence="2">WD-repeat containing protein</fullName>
    </submittedName>
</protein>
<dbReference type="AlphaFoldDB" id="B6BK53"/>
<dbReference type="InterPro" id="IPR015943">
    <property type="entry name" value="WD40/YVTN_repeat-like_dom_sf"/>
</dbReference>
<feature type="repeat" description="WD" evidence="1">
    <location>
        <begin position="136"/>
        <end position="169"/>
    </location>
</feature>
<accession>H1FSM7</accession>
<dbReference type="PROSITE" id="PS50294">
    <property type="entry name" value="WD_REPEATS_REGION"/>
    <property type="match status" value="1"/>
</dbReference>
<evidence type="ECO:0000256" key="1">
    <source>
        <dbReference type="PROSITE-ProRule" id="PRU00221"/>
    </source>
</evidence>
<dbReference type="STRING" id="929558.SMGD1_2623"/>
<dbReference type="PROSITE" id="PS50082">
    <property type="entry name" value="WD_REPEATS_2"/>
    <property type="match status" value="1"/>
</dbReference>
<dbReference type="PANTHER" id="PTHR19879:SF9">
    <property type="entry name" value="TRANSCRIPTION INITIATION FACTOR TFIID SUBUNIT 5"/>
    <property type="match status" value="1"/>
</dbReference>
<dbReference type="RefSeq" id="WP_008337173.1">
    <property type="nucleotide sequence ID" value="NZ_AFRZ01000001.1"/>
</dbReference>
<dbReference type="PATRIC" id="fig|929558.5.peg.2612"/>
<dbReference type="HOGENOM" id="CLU_023785_0_0_7"/>
<accession>B6BK53</accession>
<evidence type="ECO:0000313" key="2">
    <source>
        <dbReference type="EMBL" id="EHP31145.1"/>
    </source>
</evidence>
<proteinExistence type="predicted"/>